<proteinExistence type="inferred from homology"/>
<dbReference type="InterPro" id="IPR050131">
    <property type="entry name" value="Peptidase_S8_subtilisin-like"/>
</dbReference>
<evidence type="ECO:0000256" key="5">
    <source>
        <dbReference type="PROSITE-ProRule" id="PRU01240"/>
    </source>
</evidence>
<gene>
    <name evidence="8" type="ORF">BCF44_13912</name>
</gene>
<keyword evidence="4" id="KW-0720">Serine protease</keyword>
<evidence type="ECO:0000259" key="7">
    <source>
        <dbReference type="Pfam" id="PF00082"/>
    </source>
</evidence>
<evidence type="ECO:0000313" key="9">
    <source>
        <dbReference type="Proteomes" id="UP000256269"/>
    </source>
</evidence>
<keyword evidence="3" id="KW-0378">Hydrolase</keyword>
<dbReference type="PANTHER" id="PTHR43806">
    <property type="entry name" value="PEPTIDASE S8"/>
    <property type="match status" value="1"/>
</dbReference>
<evidence type="ECO:0000256" key="4">
    <source>
        <dbReference type="ARBA" id="ARBA00022825"/>
    </source>
</evidence>
<dbReference type="PROSITE" id="PS51892">
    <property type="entry name" value="SUBTILASE"/>
    <property type="match status" value="1"/>
</dbReference>
<comment type="caution">
    <text evidence="8">The sequence shown here is derived from an EMBL/GenBank/DDBJ whole genome shotgun (WGS) entry which is preliminary data.</text>
</comment>
<dbReference type="InterPro" id="IPR023828">
    <property type="entry name" value="Peptidase_S8_Ser-AS"/>
</dbReference>
<dbReference type="InterPro" id="IPR000209">
    <property type="entry name" value="Peptidase_S8/S53_dom"/>
</dbReference>
<keyword evidence="6" id="KW-0732">Signal</keyword>
<sequence length="1079" mass="109863">MRIRAALLAVVMTGSVGTGVLAVPAVASPTGPSQRVIVVLRDQHTDLPVGTHTAQRQQAVEQDQAPVVSQLRINGAQSVAGLSLINAVSASVNPASLAQLRSDAQVAAVLPDLPVHLPPRRPGSKPPRANATSLAGCATTADHPMIEPQALTLTHTDAAQQVATGKGVAVAVISDGIDVANPEFVRPDGSSVITDYKDFTGEGTNDATDAEEAFGDASSIAAQGRQTYDLSDQLPGFTFPKGCDFQMRGFAPGADLMMLKVFDHDGGGFTSTVVQAIQYAVEHHAAVINESLGSNLYPDSATDPFRLADAAAVAAGVTVVASTGDSGPTGTIGSPASDPSVISVGATTAYRLPALGYGYPGAIDNNIAALSSGGTTAGNRLVDLAAPGMVGMAACTVGPLWTGCQHATEVFGGTSQSAPFVSGAAALVIQAYMQTHSGARPTPELVRRLLTGTATDLGAPTDEQGAGLLDSAGAVQAASAWAVPGGSAHSTGLVLSTDQLSVSGRAGEVEHSSVAVTNTSNRPQTVTMSSSAVGTQTFDTEQTTTVAAPLPDTTGEGQLAAAPVTFTVPGNTPLLDADMTWPGAQNTGVLALALVDPHGRLAQISYDFGGAQSAANYQHVDVVQPEAGTWTAKVLWSNGVTLAQPIQPGSYRGPVRLRFSGHRYAAADVAPQTRPVPAGGTVVFPVTVALPAQAGDTPFSLRFTSGSDTALLPVARRTLVAVPSASARSTTFTATVTGGTGRSVNQVLAYYLDVAAGHRSLTIDLAAQNPGTQLVYYLVSPEQQILARDTNLAGPKSDTPSQYASLTVNDPAPGRWTLYVTLPGLISGTDFNEQLAGTVHVDTATAAAPGLPNSPTIVISKGSNKVVSVAVPNLGPADRQYFLDPRLDSMSTVPVMTTSGAASADVTLPSAPGAGWWVPSHTSELRATASAGAPVNLELSPWTASPLVLGVPGPSGTTVATAKAGQLAGGFWGTTITPVGAYGTTPAPSTTAKITMTALTQTTDPDAHPSTGSYWDITADWNPVYVAAGGTAHIDLTITPTAAPGTVVRGILYVDEAGAQEDVSNESELIGLPYTYTVG</sequence>
<evidence type="ECO:0000256" key="1">
    <source>
        <dbReference type="ARBA" id="ARBA00011073"/>
    </source>
</evidence>
<keyword evidence="9" id="KW-1185">Reference proteome</keyword>
<keyword evidence="2 8" id="KW-0645">Protease</keyword>
<feature type="chain" id="PRO_5038530721" evidence="6">
    <location>
        <begin position="23"/>
        <end position="1079"/>
    </location>
</feature>
<dbReference type="PANTHER" id="PTHR43806:SF11">
    <property type="entry name" value="CEREVISIN-RELATED"/>
    <property type="match status" value="1"/>
</dbReference>
<dbReference type="InterPro" id="IPR036852">
    <property type="entry name" value="Peptidase_S8/S53_dom_sf"/>
</dbReference>
<organism evidence="8 9">
    <name type="scientific">Kutzneria buriramensis</name>
    <dbReference type="NCBI Taxonomy" id="1045776"/>
    <lineage>
        <taxon>Bacteria</taxon>
        <taxon>Bacillati</taxon>
        <taxon>Actinomycetota</taxon>
        <taxon>Actinomycetes</taxon>
        <taxon>Pseudonocardiales</taxon>
        <taxon>Pseudonocardiaceae</taxon>
        <taxon>Kutzneria</taxon>
    </lineage>
</organism>
<evidence type="ECO:0000256" key="3">
    <source>
        <dbReference type="ARBA" id="ARBA00022801"/>
    </source>
</evidence>
<feature type="domain" description="Peptidase S8/S53" evidence="7">
    <location>
        <begin position="165"/>
        <end position="467"/>
    </location>
</feature>
<evidence type="ECO:0000313" key="8">
    <source>
        <dbReference type="EMBL" id="REH17980.1"/>
    </source>
</evidence>
<feature type="signal peptide" evidence="6">
    <location>
        <begin position="1"/>
        <end position="22"/>
    </location>
</feature>
<comment type="caution">
    <text evidence="5">Lacks conserved residue(s) required for the propagation of feature annotation.</text>
</comment>
<accession>A0A3E0G572</accession>
<dbReference type="AlphaFoldDB" id="A0A3E0G572"/>
<comment type="similarity">
    <text evidence="1 5">Belongs to the peptidase S8 family.</text>
</comment>
<dbReference type="OrthoDB" id="3403864at2"/>
<dbReference type="PROSITE" id="PS00138">
    <property type="entry name" value="SUBTILASE_SER"/>
    <property type="match status" value="1"/>
</dbReference>
<protein>
    <submittedName>
        <fullName evidence="8">Subtilisin family serine protease</fullName>
    </submittedName>
</protein>
<dbReference type="GO" id="GO:0006508">
    <property type="term" value="P:proteolysis"/>
    <property type="evidence" value="ECO:0007669"/>
    <property type="project" value="UniProtKB-KW"/>
</dbReference>
<dbReference type="GO" id="GO:0004252">
    <property type="term" value="F:serine-type endopeptidase activity"/>
    <property type="evidence" value="ECO:0007669"/>
    <property type="project" value="InterPro"/>
</dbReference>
<dbReference type="PRINTS" id="PR00723">
    <property type="entry name" value="SUBTILISIN"/>
</dbReference>
<dbReference type="EMBL" id="QUNO01000039">
    <property type="protein sequence ID" value="REH17980.1"/>
    <property type="molecule type" value="Genomic_DNA"/>
</dbReference>
<evidence type="ECO:0000256" key="2">
    <source>
        <dbReference type="ARBA" id="ARBA00022670"/>
    </source>
</evidence>
<dbReference type="Gene3D" id="3.40.50.200">
    <property type="entry name" value="Peptidase S8/S53 domain"/>
    <property type="match status" value="1"/>
</dbReference>
<evidence type="ECO:0000256" key="6">
    <source>
        <dbReference type="SAM" id="SignalP"/>
    </source>
</evidence>
<dbReference type="InterPro" id="IPR015500">
    <property type="entry name" value="Peptidase_S8_subtilisin-rel"/>
</dbReference>
<reference evidence="8 9" key="1">
    <citation type="submission" date="2018-08" db="EMBL/GenBank/DDBJ databases">
        <title>Genomic Encyclopedia of Archaeal and Bacterial Type Strains, Phase II (KMG-II): from individual species to whole genera.</title>
        <authorList>
            <person name="Goeker M."/>
        </authorList>
    </citation>
    <scope>NUCLEOTIDE SEQUENCE [LARGE SCALE GENOMIC DNA]</scope>
    <source>
        <strain evidence="8 9">DSM 45791</strain>
    </source>
</reference>
<dbReference type="Proteomes" id="UP000256269">
    <property type="component" value="Unassembled WGS sequence"/>
</dbReference>
<name>A0A3E0G572_9PSEU</name>
<dbReference type="Pfam" id="PF00082">
    <property type="entry name" value="Peptidase_S8"/>
    <property type="match status" value="1"/>
</dbReference>
<dbReference type="SUPFAM" id="SSF52743">
    <property type="entry name" value="Subtilisin-like"/>
    <property type="match status" value="1"/>
</dbReference>